<dbReference type="SUPFAM" id="SSF51735">
    <property type="entry name" value="NAD(P)-binding Rossmann-fold domains"/>
    <property type="match status" value="1"/>
</dbReference>
<dbReference type="PRINTS" id="PR00081">
    <property type="entry name" value="GDHRDH"/>
</dbReference>
<dbReference type="Proteomes" id="UP000660729">
    <property type="component" value="Unassembled WGS sequence"/>
</dbReference>
<evidence type="ECO:0000256" key="3">
    <source>
        <dbReference type="ARBA" id="ARBA00023002"/>
    </source>
</evidence>
<proteinExistence type="inferred from homology"/>
<dbReference type="OrthoDB" id="191139at2759"/>
<evidence type="ECO:0000256" key="2">
    <source>
        <dbReference type="ARBA" id="ARBA00022857"/>
    </source>
</evidence>
<accession>A0A8H6RFB8</accession>
<protein>
    <submittedName>
        <fullName evidence="4">Retinol dehydrogenase 11</fullName>
    </submittedName>
</protein>
<dbReference type="InterPro" id="IPR036291">
    <property type="entry name" value="NAD(P)-bd_dom_sf"/>
</dbReference>
<comment type="similarity">
    <text evidence="1">Belongs to the short-chain dehydrogenases/reductases (SDR) family.</text>
</comment>
<sequence length="296" mass="32518">MASIKHSFNPATDIPPLNNKVILITGANTGLGKQTALELAQHSPAQIWLTSRDFTKGQTAVEEVQKIASPGTKIHLLQLDLSSFASIKSAAKTFLSSVSRLDILFLNAGVLGHPPALTDEGYEIHMGTNHLGHALLLKLLTPLLNKTSQETPGGPSRVVSLTSIGYRLSDSSIHFHKLRQPDGLPQILRYIQSKLANLLYAKEVAKRYRESKIVSVHPGEVDTELFSREPGDEQVRFLVEEVAPKRVGSLEEGVKNQIWAAVAEVESGAYYEPVGRRAEEGLANDVVMARMLWEWT</sequence>
<dbReference type="InterPro" id="IPR002347">
    <property type="entry name" value="SDR_fam"/>
</dbReference>
<dbReference type="EMBL" id="JABCIY010000169">
    <property type="protein sequence ID" value="KAF7190494.1"/>
    <property type="molecule type" value="Genomic_DNA"/>
</dbReference>
<dbReference type="PANTHER" id="PTHR24320">
    <property type="entry name" value="RETINOL DEHYDROGENASE"/>
    <property type="match status" value="1"/>
</dbReference>
<evidence type="ECO:0000313" key="5">
    <source>
        <dbReference type="Proteomes" id="UP000660729"/>
    </source>
</evidence>
<keyword evidence="5" id="KW-1185">Reference proteome</keyword>
<dbReference type="AlphaFoldDB" id="A0A8H6RFB8"/>
<dbReference type="PANTHER" id="PTHR24320:SF282">
    <property type="entry name" value="WW DOMAIN-CONTAINING OXIDOREDUCTASE"/>
    <property type="match status" value="1"/>
</dbReference>
<dbReference type="Gene3D" id="3.40.50.720">
    <property type="entry name" value="NAD(P)-binding Rossmann-like Domain"/>
    <property type="match status" value="1"/>
</dbReference>
<keyword evidence="3" id="KW-0560">Oxidoreductase</keyword>
<organism evidence="4 5">
    <name type="scientific">Pseudocercospora fuligena</name>
    <dbReference type="NCBI Taxonomy" id="685502"/>
    <lineage>
        <taxon>Eukaryota</taxon>
        <taxon>Fungi</taxon>
        <taxon>Dikarya</taxon>
        <taxon>Ascomycota</taxon>
        <taxon>Pezizomycotina</taxon>
        <taxon>Dothideomycetes</taxon>
        <taxon>Dothideomycetidae</taxon>
        <taxon>Mycosphaerellales</taxon>
        <taxon>Mycosphaerellaceae</taxon>
        <taxon>Pseudocercospora</taxon>
    </lineage>
</organism>
<name>A0A8H6RFB8_9PEZI</name>
<comment type="caution">
    <text evidence="4">The sequence shown here is derived from an EMBL/GenBank/DDBJ whole genome shotgun (WGS) entry which is preliminary data.</text>
</comment>
<evidence type="ECO:0000256" key="1">
    <source>
        <dbReference type="ARBA" id="ARBA00006484"/>
    </source>
</evidence>
<evidence type="ECO:0000313" key="4">
    <source>
        <dbReference type="EMBL" id="KAF7190494.1"/>
    </source>
</evidence>
<gene>
    <name evidence="4" type="ORF">HII31_08208</name>
</gene>
<dbReference type="Pfam" id="PF00106">
    <property type="entry name" value="adh_short"/>
    <property type="match status" value="1"/>
</dbReference>
<dbReference type="GO" id="GO:0016491">
    <property type="term" value="F:oxidoreductase activity"/>
    <property type="evidence" value="ECO:0007669"/>
    <property type="project" value="UniProtKB-KW"/>
</dbReference>
<keyword evidence="2" id="KW-0521">NADP</keyword>
<reference evidence="4" key="1">
    <citation type="submission" date="2020-04" db="EMBL/GenBank/DDBJ databases">
        <title>Draft genome resource of the tomato pathogen Pseudocercospora fuligena.</title>
        <authorList>
            <person name="Zaccaron A."/>
        </authorList>
    </citation>
    <scope>NUCLEOTIDE SEQUENCE</scope>
    <source>
        <strain evidence="4">PF001</strain>
    </source>
</reference>